<evidence type="ECO:0000313" key="2">
    <source>
        <dbReference type="EMBL" id="CAK7926809.1"/>
    </source>
</evidence>
<dbReference type="AlphaFoldDB" id="A0AAV1TWK2"/>
<proteinExistence type="predicted"/>
<dbReference type="EMBL" id="CAKLBY020000101">
    <property type="protein sequence ID" value="CAK7926809.1"/>
    <property type="molecule type" value="Genomic_DNA"/>
</dbReference>
<evidence type="ECO:0000313" key="1">
    <source>
        <dbReference type="EMBL" id="CAK7897640.1"/>
    </source>
</evidence>
<name>A0AAV1TWK2_9STRA</name>
<protein>
    <submittedName>
        <fullName evidence="2">Uncharacterized protein</fullName>
    </submittedName>
</protein>
<gene>
    <name evidence="2" type="ORF">PM001_LOCUS11959</name>
    <name evidence="1" type="ORF">PM001_LOCUS1482</name>
</gene>
<reference evidence="2" key="1">
    <citation type="submission" date="2024-01" db="EMBL/GenBank/DDBJ databases">
        <authorList>
            <person name="Webb A."/>
        </authorList>
    </citation>
    <scope>NUCLEOTIDE SEQUENCE</scope>
    <source>
        <strain evidence="2">Pm1</strain>
    </source>
</reference>
<dbReference type="Proteomes" id="UP001162060">
    <property type="component" value="Unassembled WGS sequence"/>
</dbReference>
<organism evidence="2 3">
    <name type="scientific">Peronospora matthiolae</name>
    <dbReference type="NCBI Taxonomy" id="2874970"/>
    <lineage>
        <taxon>Eukaryota</taxon>
        <taxon>Sar</taxon>
        <taxon>Stramenopiles</taxon>
        <taxon>Oomycota</taxon>
        <taxon>Peronosporomycetes</taxon>
        <taxon>Peronosporales</taxon>
        <taxon>Peronosporaceae</taxon>
        <taxon>Peronospora</taxon>
    </lineage>
</organism>
<comment type="caution">
    <text evidence="2">The sequence shown here is derived from an EMBL/GenBank/DDBJ whole genome shotgun (WGS) entry which is preliminary data.</text>
</comment>
<accession>A0AAV1TWK2</accession>
<dbReference type="EMBL" id="CAKLBY020000014">
    <property type="protein sequence ID" value="CAK7897640.1"/>
    <property type="molecule type" value="Genomic_DNA"/>
</dbReference>
<dbReference type="CDD" id="cd09272">
    <property type="entry name" value="RNase_HI_RT_Ty1"/>
    <property type="match status" value="1"/>
</dbReference>
<evidence type="ECO:0000313" key="3">
    <source>
        <dbReference type="Proteomes" id="UP001162060"/>
    </source>
</evidence>
<sequence>MEMKVKIDAPVIANEENRSAIAIAKSEGYQSRATHIYIRYNFVRDQVKAKVAQLEYIKTKLQLAEFLTKAIPTSKVQFLVAKTNVGDF</sequence>